<feature type="compositionally biased region" description="Basic residues" evidence="1">
    <location>
        <begin position="357"/>
        <end position="375"/>
    </location>
</feature>
<dbReference type="EMBL" id="AZNH01000013">
    <property type="protein sequence ID" value="KID87965.1"/>
    <property type="molecule type" value="Genomic_DNA"/>
</dbReference>
<evidence type="ECO:0000256" key="1">
    <source>
        <dbReference type="SAM" id="MobiDB-lite"/>
    </source>
</evidence>
<evidence type="ECO:0000313" key="2">
    <source>
        <dbReference type="EMBL" id="KID87965.1"/>
    </source>
</evidence>
<gene>
    <name evidence="2" type="ORF">MGU_04794</name>
</gene>
<organism evidence="2 3">
    <name type="scientific">Metarhizium guizhouense (strain ARSEF 977)</name>
    <dbReference type="NCBI Taxonomy" id="1276136"/>
    <lineage>
        <taxon>Eukaryota</taxon>
        <taxon>Fungi</taxon>
        <taxon>Dikarya</taxon>
        <taxon>Ascomycota</taxon>
        <taxon>Pezizomycotina</taxon>
        <taxon>Sordariomycetes</taxon>
        <taxon>Hypocreomycetidae</taxon>
        <taxon>Hypocreales</taxon>
        <taxon>Clavicipitaceae</taxon>
        <taxon>Metarhizium</taxon>
    </lineage>
</organism>
<sequence>MAQTARLVSLLDRPWTLEDVISLPSDSESETDSNTEGRQTVSGVHLAHNQQLGTSFGSISASMASTVDFRRRPPEAISEQLANQTQAWRLTQDLYLPGERDSSDSSTSRSPREAISVRSTLEGGGITTDSGELGYLAMQQDDSGVHPLLPTSIGRPYIVLTDPECRSVSTPVLPPTDEALNQQNTYDHYQARLGRATNLIHPCQSQNSVFWSSNECDYGVNVDLCHMSKVVPQSDDELRPVARPASAEIPPSECSRSVLCREGLSESIQKHQAVNDILPLDPGRSSPTTGQRPETHEERQASIRAHQTVSQLDEPYEEMKKRRSSSHVKVYNLRCLPGKRQLTGEHQGAGANENRMAQRKHRKLVCRQPKKRSSH</sequence>
<proteinExistence type="predicted"/>
<feature type="region of interest" description="Disordered" evidence="1">
    <location>
        <begin position="341"/>
        <end position="375"/>
    </location>
</feature>
<dbReference type="AlphaFoldDB" id="A0A0B4GLE7"/>
<dbReference type="OrthoDB" id="4954733at2759"/>
<name>A0A0B4GLE7_METGA</name>
<keyword evidence="3" id="KW-1185">Reference proteome</keyword>
<feature type="region of interest" description="Disordered" evidence="1">
    <location>
        <begin position="277"/>
        <end position="325"/>
    </location>
</feature>
<evidence type="ECO:0000313" key="3">
    <source>
        <dbReference type="Proteomes" id="UP000031192"/>
    </source>
</evidence>
<protein>
    <submittedName>
        <fullName evidence="2">Uncharacterized protein</fullName>
    </submittedName>
</protein>
<dbReference type="HOGENOM" id="CLU_030743_0_0_1"/>
<comment type="caution">
    <text evidence="2">The sequence shown here is derived from an EMBL/GenBank/DDBJ whole genome shotgun (WGS) entry which is preliminary data.</text>
</comment>
<dbReference type="Proteomes" id="UP000031192">
    <property type="component" value="Unassembled WGS sequence"/>
</dbReference>
<accession>A0A0B4GLE7</accession>
<reference evidence="2 3" key="1">
    <citation type="journal article" date="2014" name="Proc. Natl. Acad. Sci. U.S.A.">
        <title>Trajectory and genomic determinants of fungal-pathogen speciation and host adaptation.</title>
        <authorList>
            <person name="Hu X."/>
            <person name="Xiao G."/>
            <person name="Zheng P."/>
            <person name="Shang Y."/>
            <person name="Su Y."/>
            <person name="Zhang X."/>
            <person name="Liu X."/>
            <person name="Zhan S."/>
            <person name="St Leger R.J."/>
            <person name="Wang C."/>
        </authorList>
    </citation>
    <scope>NUCLEOTIDE SEQUENCE [LARGE SCALE GENOMIC DNA]</scope>
    <source>
        <strain evidence="2 3">ARSEF 977</strain>
    </source>
</reference>
<feature type="region of interest" description="Disordered" evidence="1">
    <location>
        <begin position="94"/>
        <end position="126"/>
    </location>
</feature>